<dbReference type="Gene3D" id="6.10.140.1060">
    <property type="match status" value="1"/>
</dbReference>
<dbReference type="InterPro" id="IPR026983">
    <property type="entry name" value="DHC"/>
</dbReference>
<evidence type="ECO:0000256" key="1">
    <source>
        <dbReference type="ARBA" id="ARBA00004430"/>
    </source>
</evidence>
<dbReference type="SUPFAM" id="SSF100950">
    <property type="entry name" value="NagB/RpiA/CoA transferase-like"/>
    <property type="match status" value="1"/>
</dbReference>
<feature type="domain" description="EF-hand" evidence="22">
    <location>
        <begin position="3481"/>
        <end position="3516"/>
    </location>
</feature>
<dbReference type="Pfam" id="PF12777">
    <property type="entry name" value="MT"/>
    <property type="match status" value="1"/>
</dbReference>
<evidence type="ECO:0000256" key="6">
    <source>
        <dbReference type="ARBA" id="ARBA00022490"/>
    </source>
</evidence>
<dbReference type="Pfam" id="PF12780">
    <property type="entry name" value="AAA_8"/>
    <property type="match status" value="1"/>
</dbReference>
<dbReference type="Gene3D" id="1.10.472.130">
    <property type="match status" value="1"/>
</dbReference>
<feature type="compositionally biased region" description="Polar residues" evidence="21">
    <location>
        <begin position="945"/>
        <end position="964"/>
    </location>
</feature>
<comment type="subunit">
    <text evidence="5">Consists of at least two heavy chains and a number of intermediate and light chains.</text>
</comment>
<dbReference type="InterPro" id="IPR036844">
    <property type="entry name" value="Hint_dom_sf"/>
</dbReference>
<evidence type="ECO:0000256" key="18">
    <source>
        <dbReference type="ARBA" id="ARBA00046432"/>
    </source>
</evidence>
<proteinExistence type="inferred from homology"/>
<dbReference type="Pfam" id="PF01008">
    <property type="entry name" value="IF-2B"/>
    <property type="match status" value="1"/>
</dbReference>
<dbReference type="InterPro" id="IPR041228">
    <property type="entry name" value="Dynein_C"/>
</dbReference>
<dbReference type="Pfam" id="PF03028">
    <property type="entry name" value="Dynein_heavy"/>
    <property type="match status" value="1"/>
</dbReference>
<evidence type="ECO:0000313" key="23">
    <source>
        <dbReference type="EMBL" id="KAL2915679.1"/>
    </source>
</evidence>
<dbReference type="PROSITE" id="PS50222">
    <property type="entry name" value="EF_HAND_2"/>
    <property type="match status" value="1"/>
</dbReference>
<evidence type="ECO:0000256" key="7">
    <source>
        <dbReference type="ARBA" id="ARBA00022701"/>
    </source>
</evidence>
<comment type="similarity">
    <text evidence="4">Belongs to the dynein heavy chain family.</text>
</comment>
<keyword evidence="6" id="KW-0963">Cytoplasm</keyword>
<evidence type="ECO:0000256" key="5">
    <source>
        <dbReference type="ARBA" id="ARBA00011655"/>
    </source>
</evidence>
<dbReference type="InterPro" id="IPR024317">
    <property type="entry name" value="Dynein_heavy_chain_D4_dom"/>
</dbReference>
<dbReference type="InterPro" id="IPR041466">
    <property type="entry name" value="Dynein_AAA5_ext"/>
</dbReference>
<dbReference type="InterPro" id="IPR013602">
    <property type="entry name" value="Dynein_heavy_linker"/>
</dbReference>
<keyword evidence="11 20" id="KW-0175">Coiled coil</keyword>
<dbReference type="InterPro" id="IPR004273">
    <property type="entry name" value="Dynein_heavy_D6_P-loop"/>
</dbReference>
<evidence type="ECO:0000256" key="8">
    <source>
        <dbReference type="ARBA" id="ARBA00022741"/>
    </source>
</evidence>
<dbReference type="Pfam" id="PF12781">
    <property type="entry name" value="AAA_9"/>
    <property type="match status" value="1"/>
</dbReference>
<dbReference type="Gene3D" id="2.170.16.10">
    <property type="entry name" value="Hedgehog/Intein (Hint) domain"/>
    <property type="match status" value="1"/>
</dbReference>
<dbReference type="EMBL" id="JADGIZ020000022">
    <property type="protein sequence ID" value="KAL2915679.1"/>
    <property type="molecule type" value="Genomic_DNA"/>
</dbReference>
<dbReference type="InterPro" id="IPR007869">
    <property type="entry name" value="Homing_endonuc_PI-Sce"/>
</dbReference>
<dbReference type="InterPro" id="IPR042529">
    <property type="entry name" value="IF_2B-like_C"/>
</dbReference>
<dbReference type="InterPro" id="IPR042222">
    <property type="entry name" value="Dynein_2_N"/>
</dbReference>
<dbReference type="Gene3D" id="1.20.140.100">
    <property type="entry name" value="Dynein heavy chain, N-terminal domain 2"/>
    <property type="match status" value="1"/>
</dbReference>
<dbReference type="InterPro" id="IPR037171">
    <property type="entry name" value="NagB/RpiA_transferase-like"/>
</dbReference>
<dbReference type="InterPro" id="IPR041658">
    <property type="entry name" value="AAA_lid_11"/>
</dbReference>
<dbReference type="PANTHER" id="PTHR22878">
    <property type="entry name" value="DYNEIN HEAVY CHAIN 6, AXONEMAL-LIKE-RELATED"/>
    <property type="match status" value="1"/>
</dbReference>
<dbReference type="Pfam" id="PF05204">
    <property type="entry name" value="Hom_end"/>
    <property type="match status" value="1"/>
</dbReference>
<comment type="similarity">
    <text evidence="3 19">Belongs to the eIF-2B alpha/beta/delta subunits family.</text>
</comment>
<dbReference type="Gene3D" id="1.10.287.2620">
    <property type="match status" value="1"/>
</dbReference>
<dbReference type="Pfam" id="PF18199">
    <property type="entry name" value="Dynein_C"/>
    <property type="match status" value="1"/>
</dbReference>
<keyword evidence="8" id="KW-0547">Nucleotide-binding</keyword>
<evidence type="ECO:0000256" key="19">
    <source>
        <dbReference type="RuleBase" id="RU003814"/>
    </source>
</evidence>
<dbReference type="InterPro" id="IPR027417">
    <property type="entry name" value="P-loop_NTPase"/>
</dbReference>
<organism evidence="23 24">
    <name type="scientific">Polyrhizophydium stewartii</name>
    <dbReference type="NCBI Taxonomy" id="2732419"/>
    <lineage>
        <taxon>Eukaryota</taxon>
        <taxon>Fungi</taxon>
        <taxon>Fungi incertae sedis</taxon>
        <taxon>Chytridiomycota</taxon>
        <taxon>Chytridiomycota incertae sedis</taxon>
        <taxon>Chytridiomycetes</taxon>
        <taxon>Rhizophydiales</taxon>
        <taxon>Rhizophydiales incertae sedis</taxon>
        <taxon>Polyrhizophydium</taxon>
    </lineage>
</organism>
<evidence type="ECO:0000313" key="24">
    <source>
        <dbReference type="Proteomes" id="UP001527925"/>
    </source>
</evidence>
<dbReference type="InterPro" id="IPR002048">
    <property type="entry name" value="EF_hand_dom"/>
</dbReference>
<dbReference type="Gene3D" id="1.20.120.1070">
    <property type="entry name" value="Translation initiation factor eIF-2B, N-terminal domain"/>
    <property type="match status" value="1"/>
</dbReference>
<dbReference type="Gene3D" id="3.40.50.300">
    <property type="entry name" value="P-loop containing nucleotide triphosphate hydrolases"/>
    <property type="match status" value="6"/>
</dbReference>
<dbReference type="InterPro" id="IPR035699">
    <property type="entry name" value="AAA_6"/>
</dbReference>
<dbReference type="InterPro" id="IPR024743">
    <property type="entry name" value="Dynein_HC_stalk"/>
</dbReference>
<dbReference type="Gene3D" id="1.20.920.30">
    <property type="match status" value="1"/>
</dbReference>
<evidence type="ECO:0000256" key="4">
    <source>
        <dbReference type="ARBA" id="ARBA00008887"/>
    </source>
</evidence>
<dbReference type="Gene3D" id="3.20.180.20">
    <property type="entry name" value="Dynein heavy chain, N-terminal domain 2"/>
    <property type="match status" value="1"/>
</dbReference>
<keyword evidence="10" id="KW-0243">Dynein</keyword>
<sequence length="5273" mass="591837">MTAAFDIVECMTRIRREQPDMSLPVVAVKSLIESIKNSQASTTTELMENLGVASRTLKSLPENKISMIAGSDLFVRFATRQNSNGSSAKRLKELIISKGEKMVESCGNYRQAAAESGVKFIKDDAVILIHSYSRVVMMMLVKAAVSKRFKVIVTDASPSDSGRRAVEELRRSGIPAALINDTAVGYIIEKVDMVLVGAEGVVQNGGLINQIGTYQIAVVSKAANKPFYAVTESYKFVQLFPLNQDDLPISSAIYFTDEEDGGKCLMSNPTIDYTPPNYISMIFTDVGVLTPSGVAEQLMPSGQLTAMARKRAFCFDHVFDGADGIGELFDQAVLPLVESCLAGFNVSLLSIGCSGSGKSFVLGTPRRSSSGESGLLRSISERICAATVGAGGEATVSIYGDWVRDLLDPRKDGLRVDVTVAEGPTVSGLSSVWVSDLEDCCSALEKAQLNRLGDSSDSSSKTFVFYTFDICQASTAVAPSMSDAGSTVQSRFTVIDCCALDLFFVDSRVPQEAWHVPLTRLFLNELGGNCIVSFVMSLNPADSVLLSINALSFAESMRQLVTFPEQASRFAAIATTNSETRHVNLPDHLEPHVLKSDEAFQHQIRDLTERLNVVIEHKAAAERQLLGKEQEALFTKQALLDAEIRHTTASQEAQSRVKSRLNFNVYQLEETLAQMSGGSDIEHNGSAIGRLDQLRQSNDQLRTSLAELNLQLVDLRTAQRRTAQELKTALLRNEELGLEIMALMNQKVGFDQVQRALGSAELKLSQEALLQQRQSCGREIERLTKQYGLQRSSFSTREYISKTVEELFASSQRYEKIIKRQFELLRKNILPTGTRGRSWKGEFSYVPREEPGDNTTLAKFDQIHARFLKSMRDYDVSDRIMGRDPKRPKALHDQLPAGPQHLAAAQSQTQQHVLAQQQQQLMAAQQQHLALHRPVMMQGVEDHAQLQTPDAQESQNQQEPQHCVQQGARAEKGVKRDKESFRTTLVNIVIASPDEEDRDGADVSLEDLMDEAIKSGSVQDKDMLQRYYYYIANGVDTQHVADMEEKWLSNVLRLIPAKLKTLQLSVQQLSAEMREDYHMSVKKAIVDFVLKDPRQKNEYGSHESDHPEEFLNIRMSTPTWQSAYRESRDVIRTTLFTTNPSVTEILDVWNRFKDTRLIEVQPFFAKGGSFELRAFKSAVSQKLEKAHEKLLTTWYPAILNVFYQGSKRNEWSSIPNDRMEAFFRAVSLMLGDQLRHIVRESLKDFMSLFDSSAAASNSNLPSGTKAIMFSVRLTLDDTKIKFDPPTAEIQSVVEALMDVLLTAADRIPKIETQLFASGQAATANSRVGMNPVKPEQCIRVAFEATFPKYVDQMRATLRTNLAKLLSAPYAYLSEFDKHKALIGKASDVDEVKKYRFQATNMIFSAYPLVVHFPLVELQCTDFIRDLTDRALGLANRILEKMANDYRAANASLIASFEEMAKRITTMPANVEEMVALQKFIDTSRNVSMKTLEEAVDEAKKKLNFMITFSELKREDFDMNTVLFTWPQKIGPIFGEGESNLLKSRASNQDDLKARKEKLLTELEGYSKQIEEYYSFGDYSEINKYLKAAQKLQSRLDSIAERIAGFNHEEELFGWETTRFTALSGAMEGLSPFLTLYQTSVDFQRCYHTWMTGPFLKLEPESVENDVTTMWRNIYKLTLTFAADSAPYDFAQITKEQIERFKVHLPLISTLCNPGLRDRHWKDISQVVGFRFQPDESTSLSAVLERNLGQYMEALEQISAVATKEFSFEKALQKMYSEWKDVEFVTIDYRDTGTQILAGVDDIQTLLDDHIVKTQTMRGSPFIKAFDEETRGWDSKLMLIQEILDEWLKVQATWLYLEPIFSSEDIMRQMPSEGKRFISVNKTWKDIMIHCSLDKHVQKVCEMPDLLQRLKDSNEELELIQKGLNQYLEIKRLFFPRFFFLSNDEMLEILSETRDPTRVQPHLKKCFEGINSLEFEPNQDITGMYSAQKEFIKFTTTISTAEAAGAVEKWLLDVEKAMLASMRHVTALAFENYKDTPREKWVVNWPGQVVLGVSQIYWTKEVEFTILEGRANGLKRYVELSTERLSKVVELVRGNLTRLARTTLEALVVIDVHARDVVEQLDDAKVSSINDFGWLSQLRYYFPDKESGVIVKMINSVQKYGYEYLGNTGRLVITPLTDRCYRTLFGALQLYLGGAPEGPAGTGKCWGRGTRLVMLDGTAKAVEEIREGDILMGPDSQPRIVRPGSITRGTEAMYRVKATDDARISWTCNGPHILVLQLNAKPTVVAAGGRFFVKTWTTRPGTSAVSQIPCADLVGGAFATRDDAEAFIDELVRTARQPLVFECTVVDYLAIKDESLQRSLAMFQSPLIEWPSPAVSLTARISEMRGAEASLAIVAQVAWAIGACLALSAGSGCLETCEQVHSEFDRIAAMLGERMPGKCGSGFSTLLGSYGLAQATHVPGELMTECPTVRRALLAGLVDCCGHIGEDGGCTITCASAGILTDAASLARGLGLVVGKSHEHASIAVRGAGLAAVAEHIVTDDKRSAVAEPASSAQSTDPCFGFTIECVGIDNYFGFSLDGRDGRCLLQDYTVTHNTETTKDLAKALAYLCVVFNCSDGLDYIAMGKFFKGLAASGAWACFDEFNRIDLEVLSVVAQQVLTIQRAKMAKLETFVFEGTELNLNPYCAIFITMNPGYAGRSELPDNLKALFRPVAMMVPDYTLIAEISLYSFGFVQARSLAVKITATYRLCSEQLSSQDHYDYGMRAVKSVLNACGALKLRYPNENENVLVLRSIMDVNLAKFLSQDIPLFKGITADLFPGVTLPTPDYGVLIKSIQSNCDKMNLQNVAPFCEKVLQIYEMVQVRHGFMIVGEPFAGKTAAYRVLQGALTDINKANPSQESKVQTQVLNPKSITMGQLYGQFDPVTHEWTDGVLALGFRNFASQPTPDRKWVIFDGPVDAIWIENMNTVLDDNKKLCLNSGEIIQLSSSMSMVFEVRDLAVASPATVSRCGMIYMEPSRLGWRDTIVTSWMNKQDALDDEQKKLLCAVMDWLCPPCLRLVRNDCVEISETSDINLIVSALNIMDSLFKEAPSGRSVELTPKSIQGCCVFAVIWALGGSVNEAGRPKFSTFLRTLLSGSADVPKPAAFEVEVALPADGMVYDYLFDHVNGNVWRNWLDTLPGNYAIAPKTKYDNIMVPTVDTARYSYLLKLLARNNKQILFVGPTGTGKSMYVRDTLMNGMAKDVYIPVFINFSAQTSALQTQEILESKLDKRRKGVFGPPLGKRCLIFVDDLNMPAREQYGAQPPIELLRQWMDHGGWYNLTENSMQEIIDIQFIGAMGPPGGGRNPVTPRFLRHFNTISVTPFDDLTLHKIFETILEWHLTTNGFPKPISAMFRQVVGATKEIYRGAMASLLPTPKKSHYTFNLRDFARVIQGVLLSRPDTVSEPHKMIRLWLHEQFRVFYDRLIDDDDRRWLFDYSKKVVSQAFEADFNTVFRTYDGDADGKVTEEDLRSLIFATYLSPREASGKAYNEIADLGELTSFMDRCLTEYNQISKKPMDLVMFRFAIEHLSRISRVLQQPRGNILLVGVGGSGRQSLSRMAAYVAEYDLIQVEIAKNYNVSNWHDDLKKVFKIAGGQGKQTVFLFSDTQIQQESFLEDISNILNSGEVPNLYAPDEKQELFELIRNDLKSSGKSFEGTPTYMFGVFVDRCRENLHVCLCMSPVGEAFRNRLRKFPSLINCCTIDWFKDWPNDALEMVASKFLRDVDMDDMVRREVVQMCKHMHESTQKQSAKFMSLLRRYNYVTPTSYLELIRTFKSLLGLKRTAVSKLKFRYVNGLEKLNFAQGAVSKMQVDLGELQPQLIKTKHETDQIMVQIEKESKEVQATKTIVQADEEVASKKASEAKAIKDDCEAQLAEAIPALESAVQALDTLKPADITVLKSMKSPPAGVKLVMEAVCVMKDVKPVKIPDPAGSGKKIEDFWGPSKTLMSDMKFLDNLKAYDKDNISPAIMKIIRSKYMDNPEFDPEKIKTASSAAEGLCRWVRAMECYDRVAKVVAPKKEALAKAESELAETMASLNEKRATLKAVEDRMAKLEANFRAMVQKKEDLEHQVDSVSKQLVRAEKLIGSLGDERDRWTQCAADLEIKFTSLTGDVLVSSGIVAYLGAFTKLFRDECVADWSRLCKQRNIPCSDDIRLFNVLGEPVKARAWTLAGLPNDSFSIDNGIVISNARRWPLMIDPQGQANRWIKNMEKAKSLQVIKLTDSDYIRTIENAVQFGTPVLLENVGEELDPVLEPLLLKQTFKQGGITCIRLGDSTVEYSPEFRFYVTTKLRNPHYLPELSTKVTLLNFMITPEGLEDQLLGIVIAKERPELEEMKTQLLLQSAENKKQLQEIEDKILEVLSSSEGNILEDETGIQVLSSSKVLAKTISEKQAVAEKTEIKIDEIRIGYKPIAEHSSVMFFCIADLGNIEPMYQYSLNWYISLFVASIENSEKSSDVAIRLETLRTHFTESLYRNVCRSLFEKDKLVFSFMLTVAILRANNEVDPTEWRFLLTGGVGVGSSPVPNPDPLWISEKSWGEIVRLSDMEPFSDFAKTFNENIAEWKRLFESPDPQDFNLPGKWHMALTSFERLLVLRCLRPDKMTIAITGFIIEKMGHKYVEPPPFDLASSYGDSNPCAPLIFVLSPGADPMTGLLRFAEDMKMGGNRLNSISLGQGQGPIAAKMINAAVNDGSWIVLQNCHLAISWMPQLEKICEEMSPENTHRDFRLWLTSYPSDKFPVSLLQNGVKMTNEPPKGLRANLIKSYLSDPINDKSFYEGCKKQTQFERMLLGLCFFHAVVQERRQFGPIGWNIPYEFNDTDLRISARQLRNFLSEYEETPYEALAYLTGQCNYGGRVTDDKDRRTLVTLLSVVYTPNINIQQSITKLFQNFKFSASGIYHIPSSTSHAGILEYLKTLPLEAKPEVFCLHDNADIARNQLETDTFFRAILSTQGKMESGGAKSNEQIISEVASDMLTRLPEAFDLAKLAAKYPVSYSESMNTVLLQEAIRFRNLTEVVRESLKNIQKAIKGLVVMSSELEDLSSSFLVGGIPKMWASKSYPSMKPLGSYFNDLLQRLQFFRKWIDDGQPIVFWLSGFFFTQSFLTGCLQNYARKYTLPIDLLAFEFQVQSTRTAGVRPEEGQHVNGLFLEGARWDIKEASIAESHPRVLYDAMPIIWLKPGERSKFNLANTYDCPVYKTGARRGTLSTTGHSTNYVMSMRIPTKVPEETWIMRGVAALLSLSD</sequence>
<dbReference type="InterPro" id="IPR043157">
    <property type="entry name" value="Dynein_AAA1S"/>
</dbReference>
<comment type="caution">
    <text evidence="23">The sequence shown here is derived from an EMBL/GenBank/DDBJ whole genome shotgun (WGS) entry which is preliminary data.</text>
</comment>
<dbReference type="InterPro" id="IPR018247">
    <property type="entry name" value="EF_Hand_1_Ca_BS"/>
</dbReference>
<keyword evidence="7" id="KW-0493">Microtubule</keyword>
<gene>
    <name evidence="23" type="ORF">HK105_204864</name>
</gene>
<evidence type="ECO:0000256" key="20">
    <source>
        <dbReference type="SAM" id="Coils"/>
    </source>
</evidence>
<dbReference type="Pfam" id="PF12775">
    <property type="entry name" value="AAA_7"/>
    <property type="match status" value="1"/>
</dbReference>
<evidence type="ECO:0000256" key="11">
    <source>
        <dbReference type="ARBA" id="ARBA00023054"/>
    </source>
</evidence>
<dbReference type="InterPro" id="IPR042528">
    <property type="entry name" value="elF-2B_alpha_N"/>
</dbReference>
<evidence type="ECO:0000256" key="9">
    <source>
        <dbReference type="ARBA" id="ARBA00022840"/>
    </source>
</evidence>
<dbReference type="Proteomes" id="UP001527925">
    <property type="component" value="Unassembled WGS sequence"/>
</dbReference>
<evidence type="ECO:0000256" key="21">
    <source>
        <dbReference type="SAM" id="MobiDB-lite"/>
    </source>
</evidence>
<dbReference type="Pfam" id="PF17857">
    <property type="entry name" value="AAA_lid_1"/>
    <property type="match status" value="1"/>
</dbReference>
<evidence type="ECO:0000256" key="14">
    <source>
        <dbReference type="ARBA" id="ARBA00023212"/>
    </source>
</evidence>
<dbReference type="InterPro" id="IPR042228">
    <property type="entry name" value="Dynein_linker_3"/>
</dbReference>
<dbReference type="Pfam" id="PF17852">
    <property type="entry name" value="Dynein_AAA_lid"/>
    <property type="match status" value="1"/>
</dbReference>
<dbReference type="Gene3D" id="1.10.8.720">
    <property type="entry name" value="Region D6 of dynein motor"/>
    <property type="match status" value="1"/>
</dbReference>
<keyword evidence="13" id="KW-0505">Motor protein</keyword>
<feature type="coiled-coil region" evidence="20">
    <location>
        <begin position="1548"/>
        <end position="1608"/>
    </location>
</feature>
<comment type="subunit">
    <text evidence="18">Component of the translation initiation factor 2B (eIF2B) complex which is a heterodecamer of two sets of five different subunits: alpha, beta, gamma, delta and epsilon. Subunits alpha, beta and delta comprise a regulatory subcomplex and subunits epsilon and gamma comprise a catalytic subcomplex. Within the complex, the hexameric regulatory complex resides at the center, with the two heterodimeric catalytic subcomplexes bound on opposite sides.</text>
</comment>
<dbReference type="InterPro" id="IPR001752">
    <property type="entry name" value="Kinesin_motor_dom"/>
</dbReference>
<dbReference type="InterPro" id="IPR036961">
    <property type="entry name" value="Kinesin_motor_dom_sf"/>
</dbReference>
<dbReference type="Pfam" id="PF12774">
    <property type="entry name" value="AAA_6"/>
    <property type="match status" value="2"/>
</dbReference>
<protein>
    <recommendedName>
        <fullName evidence="16">Translation initiation factor eIF2B subunit alpha</fullName>
    </recommendedName>
    <alternativeName>
        <fullName evidence="17">eIF2B GDP-GTP exchange factor subunit alpha</fullName>
    </alternativeName>
</protein>
<dbReference type="SUPFAM" id="SSF55608">
    <property type="entry name" value="Homing endonucleases"/>
    <property type="match status" value="1"/>
</dbReference>
<feature type="region of interest" description="Disordered" evidence="21">
    <location>
        <begin position="944"/>
        <end position="976"/>
    </location>
</feature>
<evidence type="ECO:0000256" key="10">
    <source>
        <dbReference type="ARBA" id="ARBA00023017"/>
    </source>
</evidence>
<evidence type="ECO:0000259" key="22">
    <source>
        <dbReference type="PROSITE" id="PS50222"/>
    </source>
</evidence>
<evidence type="ECO:0000256" key="17">
    <source>
        <dbReference type="ARBA" id="ARBA00044236"/>
    </source>
</evidence>
<keyword evidence="12" id="KW-0969">Cilium</keyword>
<dbReference type="Pfam" id="PF18198">
    <property type="entry name" value="AAA_lid_11"/>
    <property type="match status" value="1"/>
</dbReference>
<dbReference type="InterPro" id="IPR035706">
    <property type="entry name" value="AAA_9"/>
</dbReference>
<evidence type="ECO:0000256" key="16">
    <source>
        <dbReference type="ARBA" id="ARBA00044208"/>
    </source>
</evidence>
<evidence type="ECO:0000256" key="3">
    <source>
        <dbReference type="ARBA" id="ARBA00007251"/>
    </source>
</evidence>
<evidence type="ECO:0000256" key="13">
    <source>
        <dbReference type="ARBA" id="ARBA00023175"/>
    </source>
</evidence>
<dbReference type="SMART" id="SM00129">
    <property type="entry name" value="KISc"/>
    <property type="match status" value="1"/>
</dbReference>
<name>A0ABR4N887_9FUNG</name>
<evidence type="ECO:0000256" key="2">
    <source>
        <dbReference type="ARBA" id="ARBA00004514"/>
    </source>
</evidence>
<dbReference type="Gene3D" id="1.20.58.1120">
    <property type="match status" value="1"/>
</dbReference>
<comment type="subcellular location">
    <subcellularLocation>
        <location evidence="1">Cytoplasm</location>
        <location evidence="1">Cytoskeleton</location>
        <location evidence="1">Cilium axoneme</location>
    </subcellularLocation>
    <subcellularLocation>
        <location evidence="2">Cytoplasm</location>
        <location evidence="2">Cytosol</location>
    </subcellularLocation>
</comment>
<dbReference type="InterPro" id="IPR000649">
    <property type="entry name" value="IF-2B-related"/>
</dbReference>
<keyword evidence="14" id="KW-0206">Cytoskeleton</keyword>
<dbReference type="PANTHER" id="PTHR22878:SF70">
    <property type="entry name" value="DYNEIN HEAVY CHAIN 2, AXONEMAL"/>
    <property type="match status" value="1"/>
</dbReference>
<dbReference type="InterPro" id="IPR041589">
    <property type="entry name" value="DNAH3_AAA_lid_1"/>
</dbReference>
<feature type="coiled-coil region" evidence="20">
    <location>
        <begin position="691"/>
        <end position="718"/>
    </location>
</feature>
<dbReference type="SUPFAM" id="SSF52540">
    <property type="entry name" value="P-loop containing nucleoside triphosphate hydrolases"/>
    <property type="match status" value="5"/>
</dbReference>
<keyword evidence="15" id="KW-0966">Cell projection</keyword>
<keyword evidence="9" id="KW-0067">ATP-binding</keyword>
<dbReference type="InterPro" id="IPR042219">
    <property type="entry name" value="AAA_lid_11_sf"/>
</dbReference>
<dbReference type="Gene3D" id="3.40.50.10470">
    <property type="entry name" value="Translation initiation factor eif-2b, domain 2"/>
    <property type="match status" value="1"/>
</dbReference>
<keyword evidence="24" id="KW-1185">Reference proteome</keyword>
<dbReference type="SUPFAM" id="SSF51294">
    <property type="entry name" value="Hedgehog/intein (Hint) domain"/>
    <property type="match status" value="1"/>
</dbReference>
<dbReference type="InterPro" id="IPR027434">
    <property type="entry name" value="Homing_endonucl"/>
</dbReference>
<evidence type="ECO:0000256" key="15">
    <source>
        <dbReference type="ARBA" id="ARBA00023273"/>
    </source>
</evidence>
<reference evidence="23 24" key="1">
    <citation type="submission" date="2023-09" db="EMBL/GenBank/DDBJ databases">
        <title>Pangenome analysis of Batrachochytrium dendrobatidis and related Chytrids.</title>
        <authorList>
            <person name="Yacoub M.N."/>
            <person name="Stajich J.E."/>
            <person name="James T.Y."/>
        </authorList>
    </citation>
    <scope>NUCLEOTIDE SEQUENCE [LARGE SCALE GENOMIC DNA]</scope>
    <source>
        <strain evidence="23 24">JEL0888</strain>
    </source>
</reference>
<dbReference type="Gene3D" id="3.10.28.10">
    <property type="entry name" value="Homing endonucleases"/>
    <property type="match status" value="1"/>
</dbReference>
<feature type="coiled-coil region" evidence="20">
    <location>
        <begin position="4054"/>
        <end position="4119"/>
    </location>
</feature>
<dbReference type="InterPro" id="IPR043160">
    <property type="entry name" value="Dynein_C_barrel"/>
</dbReference>
<dbReference type="Pfam" id="PF00225">
    <property type="entry name" value="Kinesin"/>
    <property type="match status" value="1"/>
</dbReference>
<dbReference type="Gene3D" id="1.10.8.710">
    <property type="match status" value="1"/>
</dbReference>
<dbReference type="Pfam" id="PF08393">
    <property type="entry name" value="DHC_N2"/>
    <property type="match status" value="1"/>
</dbReference>
<dbReference type="Gene3D" id="1.20.920.20">
    <property type="match status" value="1"/>
</dbReference>
<dbReference type="Gene3D" id="1.20.1270.280">
    <property type="match status" value="1"/>
</dbReference>
<dbReference type="Gene3D" id="1.10.8.1220">
    <property type="match status" value="1"/>
</dbReference>
<dbReference type="PROSITE" id="PS00018">
    <property type="entry name" value="EF_HAND_1"/>
    <property type="match status" value="1"/>
</dbReference>
<dbReference type="Gene3D" id="3.10.490.20">
    <property type="match status" value="1"/>
</dbReference>
<accession>A0ABR4N887</accession>
<evidence type="ECO:0000256" key="12">
    <source>
        <dbReference type="ARBA" id="ARBA00023069"/>
    </source>
</evidence>
<dbReference type="Gene3D" id="3.40.850.10">
    <property type="entry name" value="Kinesin motor domain"/>
    <property type="match status" value="1"/>
</dbReference>